<protein>
    <submittedName>
        <fullName evidence="1">Uncharacterized protein</fullName>
    </submittedName>
</protein>
<name>A0A0F9HSA2_9ZZZZ</name>
<reference evidence="1" key="1">
    <citation type="journal article" date="2015" name="Nature">
        <title>Complex archaea that bridge the gap between prokaryotes and eukaryotes.</title>
        <authorList>
            <person name="Spang A."/>
            <person name="Saw J.H."/>
            <person name="Jorgensen S.L."/>
            <person name="Zaremba-Niedzwiedzka K."/>
            <person name="Martijn J."/>
            <person name="Lind A.E."/>
            <person name="van Eijk R."/>
            <person name="Schleper C."/>
            <person name="Guy L."/>
            <person name="Ettema T.J."/>
        </authorList>
    </citation>
    <scope>NUCLEOTIDE SEQUENCE</scope>
</reference>
<organism evidence="1">
    <name type="scientific">marine sediment metagenome</name>
    <dbReference type="NCBI Taxonomy" id="412755"/>
    <lineage>
        <taxon>unclassified sequences</taxon>
        <taxon>metagenomes</taxon>
        <taxon>ecological metagenomes</taxon>
    </lineage>
</organism>
<comment type="caution">
    <text evidence="1">The sequence shown here is derived from an EMBL/GenBank/DDBJ whole genome shotgun (WGS) entry which is preliminary data.</text>
</comment>
<dbReference type="AlphaFoldDB" id="A0A0F9HSA2"/>
<evidence type="ECO:0000313" key="1">
    <source>
        <dbReference type="EMBL" id="KKL84580.1"/>
    </source>
</evidence>
<proteinExistence type="predicted"/>
<gene>
    <name evidence="1" type="ORF">LCGC14_1963300</name>
</gene>
<dbReference type="EMBL" id="LAZR01021662">
    <property type="protein sequence ID" value="KKL84580.1"/>
    <property type="molecule type" value="Genomic_DNA"/>
</dbReference>
<accession>A0A0F9HSA2</accession>
<sequence>GSLIVAADPKDLKRKVWASLTKGIDKEQASSQLLDGYIEASSNLRVRDAGQVGTDIGLEQRGLNTTLRGSPQLTVWHKFNNGTEELLQLTTATLYRFVDGVDEWFYVPAVATTVFGTEAGSQTAISVTDSAGFAADDFVGITLDDGTQHQTTIATNGVVNTLLYDNQSGNFTVGQIITGGTSGATGTIATDVDDGATGTLTLTGITGTFQTNEQITDPVTGVADTNGIVAFVITIDDALPSQAANTDFVKAVDLVGAVTQPVCSVPWKPNDWIVFNNAVDEPIRYNGTLCIDMPGLSFGGTTITKCRWITAAHNQLLMFSTTEGGTAYPSRVRGCDIADGTDWDDTSGSSFYEDIPEPVGEGMRAEPFGDGVALYFDEGLIFYEYINSATALWRYRTVTQQDGLKAPMALVALPGMHMFLGHQDVYTWKGGVTFGAAGREGTLETSIPIGRSAISALLTGPTAIVDASVMQQSYMANIPALREAWLVCPNSAGVLNILFRYYLPNRSWLIRTLPGTFVNATGSKRVSGTTWGELQTAGTKWSDLVSTTWAGFTSEAAESLLCRTDSAMVAAHSALAGDDFDTAIQWSITLGDVREPPFRIHSQMIDIFAKGATITVELSEDSEASWIDLGSVTPLSTLSRLRKHANKSGTGLQIRLSGAGQTVIEGVALTYTLDTLET</sequence>
<feature type="non-terminal residue" evidence="1">
    <location>
        <position position="1"/>
    </location>
</feature>